<evidence type="ECO:0008006" key="3">
    <source>
        <dbReference type="Google" id="ProtNLM"/>
    </source>
</evidence>
<accession>A0ABQ3WIT2</accession>
<organism evidence="2">
    <name type="scientific">Actinoplanes campanulatus</name>
    <dbReference type="NCBI Taxonomy" id="113559"/>
    <lineage>
        <taxon>Bacteria</taxon>
        <taxon>Bacillati</taxon>
        <taxon>Actinomycetota</taxon>
        <taxon>Actinomycetes</taxon>
        <taxon>Micromonosporales</taxon>
        <taxon>Micromonosporaceae</taxon>
        <taxon>Actinoplanes</taxon>
    </lineage>
</organism>
<feature type="transmembrane region" description="Helical" evidence="1">
    <location>
        <begin position="84"/>
        <end position="102"/>
    </location>
</feature>
<keyword evidence="1" id="KW-0812">Transmembrane</keyword>
<name>A0ABQ3WIT2_9ACTN</name>
<sequence>MSQDSPAESVISFGASERRSFLRDLGGDHRLPLLTAALAAVAAFGSLISEWQTTDLEGLAYGDGSLPGQRVVQTELADMGAAGGGYLIGLFLLAISVVLTLLGPAEGRRYARLAGLATGGLLLAVLVTLVPVIADTSLIIPKYFLVDLADENLTITPGRGLWCAFAAVILAMAALRLPEPRRREIAEPAPVETAFPDDLDLSIGPTAPFASLPGELDQPHRS</sequence>
<proteinExistence type="predicted"/>
<gene>
    <name evidence="2" type="ORF">Aca07nite_34370</name>
</gene>
<evidence type="ECO:0000313" key="2">
    <source>
        <dbReference type="EMBL" id="GID46162.1"/>
    </source>
</evidence>
<dbReference type="EMBL" id="BOMF01000068">
    <property type="protein sequence ID" value="GID46162.1"/>
    <property type="molecule type" value="Genomic_DNA"/>
</dbReference>
<keyword evidence="1" id="KW-1133">Transmembrane helix</keyword>
<keyword evidence="1" id="KW-0472">Membrane</keyword>
<comment type="caution">
    <text evidence="2">The sequence shown here is derived from an EMBL/GenBank/DDBJ whole genome shotgun (WGS) entry which is preliminary data.</text>
</comment>
<evidence type="ECO:0000256" key="1">
    <source>
        <dbReference type="SAM" id="Phobius"/>
    </source>
</evidence>
<dbReference type="RefSeq" id="WP_204296520.1">
    <property type="nucleotide sequence ID" value="NZ_BAAAGQ010000005.1"/>
</dbReference>
<feature type="transmembrane region" description="Helical" evidence="1">
    <location>
        <begin position="114"/>
        <end position="134"/>
    </location>
</feature>
<feature type="transmembrane region" description="Helical" evidence="1">
    <location>
        <begin position="154"/>
        <end position="175"/>
    </location>
</feature>
<protein>
    <recommendedName>
        <fullName evidence="3">DUF2567 domain-containing protein</fullName>
    </recommendedName>
</protein>
<reference evidence="2" key="1">
    <citation type="submission" date="2021-01" db="EMBL/GenBank/DDBJ databases">
        <title>Whole genome shotgun sequence of Actinoplanes capillaceus NBRC 16408.</title>
        <authorList>
            <person name="Komaki H."/>
            <person name="Tamura T."/>
        </authorList>
    </citation>
    <scope>NUCLEOTIDE SEQUENCE [LARGE SCALE GENOMIC DNA]</scope>
    <source>
        <strain evidence="2">NBRC 16408</strain>
    </source>
</reference>